<name>A0ABQ2D3M6_9DEIO</name>
<proteinExistence type="predicted"/>
<accession>A0ABQ2D3M6</accession>
<evidence type="ECO:0000313" key="2">
    <source>
        <dbReference type="Proteomes" id="UP000632222"/>
    </source>
</evidence>
<reference evidence="2" key="1">
    <citation type="journal article" date="2019" name="Int. J. Syst. Evol. Microbiol.">
        <title>The Global Catalogue of Microorganisms (GCM) 10K type strain sequencing project: providing services to taxonomists for standard genome sequencing and annotation.</title>
        <authorList>
            <consortium name="The Broad Institute Genomics Platform"/>
            <consortium name="The Broad Institute Genome Sequencing Center for Infectious Disease"/>
            <person name="Wu L."/>
            <person name="Ma J."/>
        </authorList>
    </citation>
    <scope>NUCLEOTIDE SEQUENCE [LARGE SCALE GENOMIC DNA]</scope>
    <source>
        <strain evidence="2">JCM 14370</strain>
    </source>
</reference>
<keyword evidence="2" id="KW-1185">Reference proteome</keyword>
<sequence length="141" mass="16755">MNPVGQNMKKIKDRERATSYPERVTYHALSEDDLNQLCCLRLGWELRDHLWEYGSVWHEKAWFKGDILMGFPNFLIQDPVLSYLEEHLVQWGLQEHFGQVLFNLLEARHLNHTQAWFTLAHAPLRTRVLAFLQVTEQKQNL</sequence>
<evidence type="ECO:0000313" key="1">
    <source>
        <dbReference type="EMBL" id="GGJ44759.1"/>
    </source>
</evidence>
<dbReference type="Proteomes" id="UP000632222">
    <property type="component" value="Unassembled WGS sequence"/>
</dbReference>
<dbReference type="EMBL" id="BMOD01000014">
    <property type="protein sequence ID" value="GGJ44759.1"/>
    <property type="molecule type" value="Genomic_DNA"/>
</dbReference>
<gene>
    <name evidence="1" type="ORF">GCM10008938_33710</name>
</gene>
<protein>
    <submittedName>
        <fullName evidence="1">Uncharacterized protein</fullName>
    </submittedName>
</protein>
<organism evidence="1 2">
    <name type="scientific">Deinococcus roseus</name>
    <dbReference type="NCBI Taxonomy" id="392414"/>
    <lineage>
        <taxon>Bacteria</taxon>
        <taxon>Thermotogati</taxon>
        <taxon>Deinococcota</taxon>
        <taxon>Deinococci</taxon>
        <taxon>Deinococcales</taxon>
        <taxon>Deinococcaceae</taxon>
        <taxon>Deinococcus</taxon>
    </lineage>
</organism>
<comment type="caution">
    <text evidence="1">The sequence shown here is derived from an EMBL/GenBank/DDBJ whole genome shotgun (WGS) entry which is preliminary data.</text>
</comment>